<dbReference type="Proteomes" id="UP001157109">
    <property type="component" value="Unassembled WGS sequence"/>
</dbReference>
<gene>
    <name evidence="2" type="ORF">GCM10025862_17350</name>
    <name evidence="3" type="ORF">GCM10025862_40010</name>
</gene>
<protein>
    <recommendedName>
        <fullName evidence="5">DUF222 domain-containing protein</fullName>
    </recommendedName>
</protein>
<proteinExistence type="predicted"/>
<evidence type="ECO:0000256" key="1">
    <source>
        <dbReference type="SAM" id="MobiDB-lite"/>
    </source>
</evidence>
<keyword evidence="4" id="KW-1185">Reference proteome</keyword>
<sequence>MPSSESTAHRLDDESGSTAIDLALLLLADARLPSGGHALSAGLEPAVLAGLTADQVPGYLSARLRTVALLDAATTVLACRGTHPAKQVARAWSARTPSHVLREASLLSGRGLARVLASVEPTGTRAESARRWLGRPDPTPDRWCSEPSRRRWVWTRGGQRCSAPTTTCRPSPRRPSSCCRSTR</sequence>
<organism evidence="2 4">
    <name type="scientific">Arsenicicoccus piscis</name>
    <dbReference type="NCBI Taxonomy" id="673954"/>
    <lineage>
        <taxon>Bacteria</taxon>
        <taxon>Bacillati</taxon>
        <taxon>Actinomycetota</taxon>
        <taxon>Actinomycetes</taxon>
        <taxon>Micrococcales</taxon>
        <taxon>Intrasporangiaceae</taxon>
        <taxon>Arsenicicoccus</taxon>
    </lineage>
</organism>
<reference evidence="2" key="3">
    <citation type="submission" date="2023-02" db="EMBL/GenBank/DDBJ databases">
        <authorList>
            <person name="Sun Q."/>
            <person name="Mori K."/>
        </authorList>
    </citation>
    <scope>NUCLEOTIDE SEQUENCE</scope>
    <source>
        <strain evidence="2">NBRC 105830</strain>
    </source>
</reference>
<accession>A0ABQ6HQH5</accession>
<dbReference type="InterPro" id="IPR038277">
    <property type="entry name" value="UreF_sf"/>
</dbReference>
<dbReference type="InterPro" id="IPR002639">
    <property type="entry name" value="UreF"/>
</dbReference>
<reference evidence="2" key="1">
    <citation type="journal article" date="2014" name="Int. J. Syst. Evol. Microbiol.">
        <title>Complete genome of a new Firmicutes species belonging to the dominant human colonic microbiota ('Ruminococcus bicirculans') reveals two chromosomes and a selective capacity to utilize plant glucans.</title>
        <authorList>
            <consortium name="NISC Comparative Sequencing Program"/>
            <person name="Wegmann U."/>
            <person name="Louis P."/>
            <person name="Goesmann A."/>
            <person name="Henrissat B."/>
            <person name="Duncan S.H."/>
            <person name="Flint H.J."/>
        </authorList>
    </citation>
    <scope>NUCLEOTIDE SEQUENCE</scope>
    <source>
        <strain evidence="2">NBRC 105830</strain>
    </source>
</reference>
<reference evidence="4" key="2">
    <citation type="journal article" date="2019" name="Int. J. Syst. Evol. Microbiol.">
        <title>The Global Catalogue of Microorganisms (GCM) 10K type strain sequencing project: providing services to taxonomists for standard genome sequencing and annotation.</title>
        <authorList>
            <consortium name="The Broad Institute Genomics Platform"/>
            <consortium name="The Broad Institute Genome Sequencing Center for Infectious Disease"/>
            <person name="Wu L."/>
            <person name="Ma J."/>
        </authorList>
    </citation>
    <scope>NUCLEOTIDE SEQUENCE [LARGE SCALE GENOMIC DNA]</scope>
    <source>
        <strain evidence="4">NBRC 105830</strain>
    </source>
</reference>
<dbReference type="RefSeq" id="WP_284284477.1">
    <property type="nucleotide sequence ID" value="NZ_BSUJ01000001.1"/>
</dbReference>
<evidence type="ECO:0008006" key="5">
    <source>
        <dbReference type="Google" id="ProtNLM"/>
    </source>
</evidence>
<dbReference type="Pfam" id="PF01730">
    <property type="entry name" value="UreF"/>
    <property type="match status" value="1"/>
</dbReference>
<dbReference type="EMBL" id="BSUJ01000002">
    <property type="protein sequence ID" value="GMA21980.1"/>
    <property type="molecule type" value="Genomic_DNA"/>
</dbReference>
<name>A0ABQ6HQH5_9MICO</name>
<evidence type="ECO:0000313" key="4">
    <source>
        <dbReference type="Proteomes" id="UP001157109"/>
    </source>
</evidence>
<feature type="region of interest" description="Disordered" evidence="1">
    <location>
        <begin position="163"/>
        <end position="183"/>
    </location>
</feature>
<comment type="caution">
    <text evidence="2">The sequence shown here is derived from an EMBL/GenBank/DDBJ whole genome shotgun (WGS) entry which is preliminary data.</text>
</comment>
<evidence type="ECO:0000313" key="2">
    <source>
        <dbReference type="EMBL" id="GMA19714.1"/>
    </source>
</evidence>
<dbReference type="Gene3D" id="1.10.4190.10">
    <property type="entry name" value="Urease accessory protein UreF"/>
    <property type="match status" value="1"/>
</dbReference>
<dbReference type="EMBL" id="BSUJ01000001">
    <property type="protein sequence ID" value="GMA19714.1"/>
    <property type="molecule type" value="Genomic_DNA"/>
</dbReference>
<evidence type="ECO:0000313" key="3">
    <source>
        <dbReference type="EMBL" id="GMA21980.1"/>
    </source>
</evidence>